<dbReference type="PROSITE" id="PS00086">
    <property type="entry name" value="CYTOCHROME_P450"/>
    <property type="match status" value="1"/>
</dbReference>
<dbReference type="Pfam" id="PF00067">
    <property type="entry name" value="p450"/>
    <property type="match status" value="1"/>
</dbReference>
<dbReference type="InterPro" id="IPR017972">
    <property type="entry name" value="Cyt_P450_CS"/>
</dbReference>
<comment type="cofactor">
    <cofactor evidence="1 5">
        <name>heme</name>
        <dbReference type="ChEBI" id="CHEBI:30413"/>
    </cofactor>
</comment>
<organism evidence="7">
    <name type="scientific">Cladocopium goreaui</name>
    <dbReference type="NCBI Taxonomy" id="2562237"/>
    <lineage>
        <taxon>Eukaryota</taxon>
        <taxon>Sar</taxon>
        <taxon>Alveolata</taxon>
        <taxon>Dinophyceae</taxon>
        <taxon>Suessiales</taxon>
        <taxon>Symbiodiniaceae</taxon>
        <taxon>Cladocopium</taxon>
    </lineage>
</organism>
<evidence type="ECO:0000256" key="4">
    <source>
        <dbReference type="ARBA" id="ARBA00023004"/>
    </source>
</evidence>
<dbReference type="GO" id="GO:0020037">
    <property type="term" value="F:heme binding"/>
    <property type="evidence" value="ECO:0007669"/>
    <property type="project" value="InterPro"/>
</dbReference>
<dbReference type="AlphaFoldDB" id="A0A9P1D2W4"/>
<keyword evidence="5 6" id="KW-0349">Heme</keyword>
<dbReference type="InterPro" id="IPR036396">
    <property type="entry name" value="Cyt_P450_sf"/>
</dbReference>
<dbReference type="OrthoDB" id="1898560at2759"/>
<reference evidence="8 9" key="2">
    <citation type="submission" date="2024-05" db="EMBL/GenBank/DDBJ databases">
        <authorList>
            <person name="Chen Y."/>
            <person name="Shah S."/>
            <person name="Dougan E. K."/>
            <person name="Thang M."/>
            <person name="Chan C."/>
        </authorList>
    </citation>
    <scope>NUCLEOTIDE SEQUENCE [LARGE SCALE GENOMIC DNA]</scope>
</reference>
<gene>
    <name evidence="7" type="ORF">C1SCF055_LOCUS29224</name>
</gene>
<keyword evidence="9" id="KW-1185">Reference proteome</keyword>
<keyword evidence="4 5" id="KW-0408">Iron</keyword>
<comment type="similarity">
    <text evidence="2 6">Belongs to the cytochrome P450 family.</text>
</comment>
<dbReference type="InterPro" id="IPR050121">
    <property type="entry name" value="Cytochrome_P450_monoxygenase"/>
</dbReference>
<keyword evidence="6" id="KW-0503">Monooxygenase</keyword>
<dbReference type="InterPro" id="IPR002403">
    <property type="entry name" value="Cyt_P450_E_grp-IV"/>
</dbReference>
<dbReference type="EMBL" id="CAMXCT020003251">
    <property type="protein sequence ID" value="CAL1156727.1"/>
    <property type="molecule type" value="Genomic_DNA"/>
</dbReference>
<name>A0A9P1D2W4_9DINO</name>
<dbReference type="GO" id="GO:0016705">
    <property type="term" value="F:oxidoreductase activity, acting on paired donors, with incorporation or reduction of molecular oxygen"/>
    <property type="evidence" value="ECO:0007669"/>
    <property type="project" value="InterPro"/>
</dbReference>
<evidence type="ECO:0000256" key="6">
    <source>
        <dbReference type="RuleBase" id="RU000461"/>
    </source>
</evidence>
<evidence type="ECO:0000256" key="1">
    <source>
        <dbReference type="ARBA" id="ARBA00001971"/>
    </source>
</evidence>
<accession>A0A9P1D2W4</accession>
<evidence type="ECO:0000256" key="3">
    <source>
        <dbReference type="ARBA" id="ARBA00022723"/>
    </source>
</evidence>
<dbReference type="InterPro" id="IPR001128">
    <property type="entry name" value="Cyt_P450"/>
</dbReference>
<evidence type="ECO:0000313" key="9">
    <source>
        <dbReference type="Proteomes" id="UP001152797"/>
    </source>
</evidence>
<evidence type="ECO:0000256" key="5">
    <source>
        <dbReference type="PIRSR" id="PIRSR602403-1"/>
    </source>
</evidence>
<dbReference type="Gene3D" id="1.10.630.10">
    <property type="entry name" value="Cytochrome P450"/>
    <property type="match status" value="1"/>
</dbReference>
<dbReference type="GO" id="GO:0005506">
    <property type="term" value="F:iron ion binding"/>
    <property type="evidence" value="ECO:0007669"/>
    <property type="project" value="InterPro"/>
</dbReference>
<keyword evidence="3 5" id="KW-0479">Metal-binding</keyword>
<dbReference type="Proteomes" id="UP001152797">
    <property type="component" value="Unassembled WGS sequence"/>
</dbReference>
<dbReference type="PRINTS" id="PR00465">
    <property type="entry name" value="EP450IV"/>
</dbReference>
<keyword evidence="6" id="KW-0560">Oxidoreductase</keyword>
<feature type="binding site" description="axial binding residue" evidence="5">
    <location>
        <position position="405"/>
    </location>
    <ligand>
        <name>heme</name>
        <dbReference type="ChEBI" id="CHEBI:30413"/>
    </ligand>
    <ligandPart>
        <name>Fe</name>
        <dbReference type="ChEBI" id="CHEBI:18248"/>
    </ligandPart>
</feature>
<evidence type="ECO:0000313" key="8">
    <source>
        <dbReference type="EMBL" id="CAL4790664.1"/>
    </source>
</evidence>
<dbReference type="EMBL" id="CAMXCT010003251">
    <property type="protein sequence ID" value="CAI4003352.1"/>
    <property type="molecule type" value="Genomic_DNA"/>
</dbReference>
<sequence length="482" mass="55471">MAYLMKRWSQGGHPERSFSKREFDFTLRWNVAEAAARYRLSHGRLVKLRLCGKTTFATSEAKVIEHIMGPGARNYLLRPGQHWGLAAIGMLDRGIIWNQHLDSFRKNRECFQNALRSSELTRGSSLARKATCRWISTFSLQWEEVDMMDAMGELTVRTALPLFFEIDADELGTEELRELRNSIKGYFKAWEFFLLKPPIYRVFDFLRSLLGGPSRCKEAQAKVRRVQMAIDRLLSRIPEEKWSSGIWLPSIRKMSHVDRRQMCIELLLASADTSSVTLYYTLVLLAQRKDLRQELVAEIEASRAGKVIDEASLRSLDKMDSALKESMRLKPVGPMILRTAIAEDAIPLESGELRVARGTHFILNIRDFHVDKEYFPSPSDVSPDRYKDPSQNRLFTPFGRGPKSCVGQHFAMLEMKAILCEVLQRLEFRTKQDLATMETRWDIANHPVAPEAFEVRQTEKFCQGRGEKFRLTSRSSGLPEEQ</sequence>
<proteinExistence type="inferred from homology"/>
<protein>
    <submittedName>
        <fullName evidence="8">Aromatase (Cytochrome P-450AROM) (Estroge n synthase)</fullName>
    </submittedName>
</protein>
<dbReference type="PANTHER" id="PTHR24305">
    <property type="entry name" value="CYTOCHROME P450"/>
    <property type="match status" value="1"/>
</dbReference>
<dbReference type="PANTHER" id="PTHR24305:SF166">
    <property type="entry name" value="CYTOCHROME P450 12A4, MITOCHONDRIAL-RELATED"/>
    <property type="match status" value="1"/>
</dbReference>
<reference evidence="7" key="1">
    <citation type="submission" date="2022-10" db="EMBL/GenBank/DDBJ databases">
        <authorList>
            <person name="Chen Y."/>
            <person name="Dougan E. K."/>
            <person name="Chan C."/>
            <person name="Rhodes N."/>
            <person name="Thang M."/>
        </authorList>
    </citation>
    <scope>NUCLEOTIDE SEQUENCE</scope>
</reference>
<dbReference type="GO" id="GO:0004497">
    <property type="term" value="F:monooxygenase activity"/>
    <property type="evidence" value="ECO:0007669"/>
    <property type="project" value="UniProtKB-KW"/>
</dbReference>
<evidence type="ECO:0000313" key="7">
    <source>
        <dbReference type="EMBL" id="CAI4003352.1"/>
    </source>
</evidence>
<dbReference type="SUPFAM" id="SSF48264">
    <property type="entry name" value="Cytochrome P450"/>
    <property type="match status" value="1"/>
</dbReference>
<comment type="caution">
    <text evidence="7">The sequence shown here is derived from an EMBL/GenBank/DDBJ whole genome shotgun (WGS) entry which is preliminary data.</text>
</comment>
<dbReference type="PRINTS" id="PR00385">
    <property type="entry name" value="P450"/>
</dbReference>
<dbReference type="EMBL" id="CAMXCT030003251">
    <property type="protein sequence ID" value="CAL4790664.1"/>
    <property type="molecule type" value="Genomic_DNA"/>
</dbReference>
<evidence type="ECO:0000256" key="2">
    <source>
        <dbReference type="ARBA" id="ARBA00010617"/>
    </source>
</evidence>